<dbReference type="CDD" id="cd03185">
    <property type="entry name" value="GST_C_Tau"/>
    <property type="match status" value="1"/>
</dbReference>
<dbReference type="PROSITE" id="PS50405">
    <property type="entry name" value="GST_CTER"/>
    <property type="match status" value="1"/>
</dbReference>
<evidence type="ECO:0000313" key="8">
    <source>
        <dbReference type="Proteomes" id="UP000006591"/>
    </source>
</evidence>
<organism evidence="7">
    <name type="scientific">Oryza nivara</name>
    <name type="common">Indian wild rice</name>
    <name type="synonym">Oryza sativa f. spontanea</name>
    <dbReference type="NCBI Taxonomy" id="4536"/>
    <lineage>
        <taxon>Eukaryota</taxon>
        <taxon>Viridiplantae</taxon>
        <taxon>Streptophyta</taxon>
        <taxon>Embryophyta</taxon>
        <taxon>Tracheophyta</taxon>
        <taxon>Spermatophyta</taxon>
        <taxon>Magnoliopsida</taxon>
        <taxon>Liliopsida</taxon>
        <taxon>Poales</taxon>
        <taxon>Poaceae</taxon>
        <taxon>BOP clade</taxon>
        <taxon>Oryzoideae</taxon>
        <taxon>Oryzeae</taxon>
        <taxon>Oryzinae</taxon>
        <taxon>Oryza</taxon>
    </lineage>
</organism>
<evidence type="ECO:0000256" key="2">
    <source>
        <dbReference type="ARBA" id="ARBA00022679"/>
    </source>
</evidence>
<dbReference type="GO" id="GO:0004364">
    <property type="term" value="F:glutathione transferase activity"/>
    <property type="evidence" value="ECO:0007669"/>
    <property type="project" value="UniProtKB-UniRule"/>
</dbReference>
<dbReference type="InterPro" id="IPR045073">
    <property type="entry name" value="Omega/Tau-like"/>
</dbReference>
<dbReference type="Pfam" id="PF13417">
    <property type="entry name" value="GST_N_3"/>
    <property type="match status" value="1"/>
</dbReference>
<feature type="domain" description="GST C-terminal" evidence="6">
    <location>
        <begin position="99"/>
        <end position="227"/>
    </location>
</feature>
<dbReference type="EC" id="2.5.1.18" evidence="4"/>
<evidence type="ECO:0000256" key="3">
    <source>
        <dbReference type="ARBA" id="ARBA00047960"/>
    </source>
</evidence>
<dbReference type="EnsemblPlants" id="ONIVA07G11730.1">
    <property type="protein sequence ID" value="ONIVA07G11730.1"/>
    <property type="gene ID" value="ONIVA07G11730"/>
</dbReference>
<dbReference type="InterPro" id="IPR040079">
    <property type="entry name" value="Glutathione_S-Trfase"/>
</dbReference>
<comment type="function">
    <text evidence="4">Is involved in the conjugation of reduced glutathione to a wide number of exogenous and endogenous hydrophobic electrophiles.</text>
</comment>
<dbReference type="FunFam" id="3.40.30.10:FF:000014">
    <property type="entry name" value="Tau class glutathione S-transferase"/>
    <property type="match status" value="1"/>
</dbReference>
<comment type="similarity">
    <text evidence="4">Belongs to the GST superfamily.</text>
</comment>
<dbReference type="InterPro" id="IPR010987">
    <property type="entry name" value="Glutathione-S-Trfase_C-like"/>
</dbReference>
<dbReference type="InterPro" id="IPR045074">
    <property type="entry name" value="GST_C_Tau"/>
</dbReference>
<comment type="catalytic activity">
    <reaction evidence="3 4">
        <text>RX + glutathione = an S-substituted glutathione + a halide anion + H(+)</text>
        <dbReference type="Rhea" id="RHEA:16437"/>
        <dbReference type="ChEBI" id="CHEBI:15378"/>
        <dbReference type="ChEBI" id="CHEBI:16042"/>
        <dbReference type="ChEBI" id="CHEBI:17792"/>
        <dbReference type="ChEBI" id="CHEBI:57925"/>
        <dbReference type="ChEBI" id="CHEBI:90779"/>
        <dbReference type="EC" id="2.5.1.18"/>
    </reaction>
</comment>
<dbReference type="OMA" id="ADIAFYM"/>
<dbReference type="SFLD" id="SFLDG00358">
    <property type="entry name" value="Main_(cytGST)"/>
    <property type="match status" value="1"/>
</dbReference>
<evidence type="ECO:0000256" key="1">
    <source>
        <dbReference type="ARBA" id="ARBA00003701"/>
    </source>
</evidence>
<evidence type="ECO:0000313" key="7">
    <source>
        <dbReference type="EnsemblPlants" id="ONIVA07G11730.1"/>
    </source>
</evidence>
<dbReference type="Pfam" id="PF13410">
    <property type="entry name" value="GST_C_2"/>
    <property type="match status" value="1"/>
</dbReference>
<dbReference type="GO" id="GO:0005829">
    <property type="term" value="C:cytosol"/>
    <property type="evidence" value="ECO:0007669"/>
    <property type="project" value="UniProtKB-SubCell"/>
</dbReference>
<dbReference type="SFLD" id="SFLDG01152">
    <property type="entry name" value="Main.3:_Omega-_and_Tau-like"/>
    <property type="match status" value="1"/>
</dbReference>
<dbReference type="SUPFAM" id="SSF47616">
    <property type="entry name" value="GST C-terminal domain-like"/>
    <property type="match status" value="1"/>
</dbReference>
<evidence type="ECO:0000256" key="4">
    <source>
        <dbReference type="RuleBase" id="RU369102"/>
    </source>
</evidence>
<sequence>MAGGDQLVLLDFWASPFGQRCRIALAEKKIPYDYSEQELLGAKSDLLLRSNPIHQKVPVLLHGDGDDGRAVCESLAILEYLDDAFPDATPRLLPSAAADPYARARARFWADYVDKKVYPVGTRLWKVKGEDEEGVRAAVAAARAELVEALRTLDGELGEKEFFGGEGGFGFVDVALVPMMPWVYSFARYGGFSVEEECPRVAAWARRCMERGSVAGSLRSPEEIYDFIGLLRKHYGIDD</sequence>
<dbReference type="PANTHER" id="PTHR11260">
    <property type="entry name" value="GLUTATHIONE S-TRANSFERASE, GST, SUPERFAMILY, GST DOMAIN CONTAINING"/>
    <property type="match status" value="1"/>
</dbReference>
<reference evidence="7" key="2">
    <citation type="submission" date="2018-04" db="EMBL/GenBank/DDBJ databases">
        <title>OnivRS2 (Oryza nivara Reference Sequence Version 2).</title>
        <authorList>
            <person name="Zhang J."/>
            <person name="Kudrna D."/>
            <person name="Lee S."/>
            <person name="Talag J."/>
            <person name="Rajasekar S."/>
            <person name="Welchert J."/>
            <person name="Hsing Y.-I."/>
            <person name="Wing R.A."/>
        </authorList>
    </citation>
    <scope>NUCLEOTIDE SEQUENCE [LARGE SCALE GENOMIC DNA]</scope>
    <source>
        <strain evidence="7">SL10</strain>
    </source>
</reference>
<protein>
    <recommendedName>
        <fullName evidence="4">Glutathione S-transferase</fullName>
        <ecNumber evidence="4">2.5.1.18</ecNumber>
    </recommendedName>
</protein>
<dbReference type="SFLD" id="SFLDS00019">
    <property type="entry name" value="Glutathione_Transferase_(cytos"/>
    <property type="match status" value="1"/>
</dbReference>
<comment type="function">
    <text evidence="1">Conjugation of reduced glutathione to a wide number of exogenous and endogenous hydrophobic electrophiles.</text>
</comment>
<dbReference type="InterPro" id="IPR004045">
    <property type="entry name" value="Glutathione_S-Trfase_N"/>
</dbReference>
<dbReference type="InterPro" id="IPR036249">
    <property type="entry name" value="Thioredoxin-like_sf"/>
</dbReference>
<keyword evidence="2 4" id="KW-0808">Transferase</keyword>
<evidence type="ECO:0000259" key="5">
    <source>
        <dbReference type="PROSITE" id="PS50404"/>
    </source>
</evidence>
<keyword evidence="4" id="KW-0963">Cytoplasm</keyword>
<dbReference type="GO" id="GO:0006749">
    <property type="term" value="P:glutathione metabolic process"/>
    <property type="evidence" value="ECO:0007669"/>
    <property type="project" value="InterPro"/>
</dbReference>
<dbReference type="Gramene" id="ONIVA07G11730.1">
    <property type="protein sequence ID" value="ONIVA07G11730.1"/>
    <property type="gene ID" value="ONIVA07G11730"/>
</dbReference>
<comment type="subcellular location">
    <subcellularLocation>
        <location evidence="4">Cytoplasm</location>
        <location evidence="4">Cytosol</location>
    </subcellularLocation>
</comment>
<dbReference type="eggNOG" id="KOG0406">
    <property type="taxonomic scope" value="Eukaryota"/>
</dbReference>
<feature type="domain" description="GST N-terminal" evidence="5">
    <location>
        <begin position="5"/>
        <end position="89"/>
    </location>
</feature>
<dbReference type="STRING" id="4536.A0A0E0I0C9"/>
<keyword evidence="8" id="KW-1185">Reference proteome</keyword>
<proteinExistence type="inferred from homology"/>
<dbReference type="HOGENOM" id="CLU_011226_18_2_1"/>
<evidence type="ECO:0000259" key="6">
    <source>
        <dbReference type="PROSITE" id="PS50405"/>
    </source>
</evidence>
<dbReference type="Gene3D" id="1.20.1050.10">
    <property type="match status" value="1"/>
</dbReference>
<dbReference type="CDD" id="cd03058">
    <property type="entry name" value="GST_N_Tau"/>
    <property type="match status" value="1"/>
</dbReference>
<dbReference type="FunFam" id="1.20.1050.10:FF:000018">
    <property type="entry name" value="Glutathione S-transferase U20"/>
    <property type="match status" value="1"/>
</dbReference>
<dbReference type="Proteomes" id="UP000006591">
    <property type="component" value="Chromosome 7"/>
</dbReference>
<dbReference type="InterPro" id="IPR036282">
    <property type="entry name" value="Glutathione-S-Trfase_C_sf"/>
</dbReference>
<dbReference type="Gene3D" id="3.40.30.10">
    <property type="entry name" value="Glutaredoxin"/>
    <property type="match status" value="1"/>
</dbReference>
<dbReference type="PROSITE" id="PS50404">
    <property type="entry name" value="GST_NTER"/>
    <property type="match status" value="1"/>
</dbReference>
<dbReference type="AlphaFoldDB" id="A0A0E0I0C9"/>
<accession>A0A0E0I0C9</accession>
<dbReference type="SUPFAM" id="SSF52833">
    <property type="entry name" value="Thioredoxin-like"/>
    <property type="match status" value="1"/>
</dbReference>
<reference evidence="7" key="1">
    <citation type="submission" date="2015-04" db="UniProtKB">
        <authorList>
            <consortium name="EnsemblPlants"/>
        </authorList>
    </citation>
    <scope>IDENTIFICATION</scope>
    <source>
        <strain evidence="7">SL10</strain>
    </source>
</reference>
<dbReference type="PANTHER" id="PTHR11260:SF690">
    <property type="entry name" value="GLUTATHIONE S-TRANSFERASE"/>
    <property type="match status" value="1"/>
</dbReference>
<name>A0A0E0I0C9_ORYNI</name>